<sequence length="820" mass="91882">MSAVAEELVRSLSGAGTGWREFLAGMLSDDWAVGSWDPGPGVLTIDPFNELNDFKVCDQPGCTNPAARVAYCQSCVRRARAAGLPAEEYARTRPKLDPLEGRSTRGFALCGVHDETGRRCGRAQTTRGLCPSHYYRFTKSCKARGLPITDEMLAAFISDRRGKVAHPSVPCPVQGCDRVFSTLLASGLCDYHDSGLRAAQRLDPALTVTGFIGSDSVLERHQLPLRSLPEPMRTELLFVLQQYSTRGYGRLIVNKLRPFINDACHDEHTNLLECFRTHEHATRLKGVRSVGILALEKALRRFTGYESLQEDLIYLQDLPLRVTNSHPNADLAGSPLDMREISQPWLAAAFREWLGSTLEPRARVQRCFAACVEASAVLRAKRSDAGIDPTRLAYQDMAAISTRFEARWPVRASQSSHALWWELCRTARRLGTWKQIPESFAQNYAGHKRTARRDRNDQRVENDRVTPPAVIEHLRNHTGQMNVGMHTKMYRCVLELLMETGRRPGEITSLGTDCLLQDRHGGWLLRYTAHKTGGASKELPVETPVVESIRRWEGVREELGIRSSFLFPTGRRRLKDENIPHIGETYLARILHKFAESLPPVPGPVLDPDGNTVDFDLASVQPYDFRRAYAQRHADNGTDPDVLRQLMDHVSMATTMGYYQVSSKRRRQAVSTLAPLAHDRHGHQIGIGNGRVQLKITPVPYGDCAEPSNVAAGGTACQLRYQCAGCGFFRPNPSHIPEIEKEILKLRSQLRIAEASDTAAYLLDAQRGLITDYEKVLATMRARLEQLPPEQRREIDTMSDVMRRARSAALANKQIELREL</sequence>
<dbReference type="PROSITE" id="PS51898">
    <property type="entry name" value="TYR_RECOMBINASE"/>
    <property type="match status" value="1"/>
</dbReference>
<evidence type="ECO:0000313" key="3">
    <source>
        <dbReference type="EMBL" id="AFK89522.1"/>
    </source>
</evidence>
<dbReference type="GO" id="GO:0015074">
    <property type="term" value="P:DNA integration"/>
    <property type="evidence" value="ECO:0007669"/>
    <property type="project" value="InterPro"/>
</dbReference>
<keyword evidence="3" id="KW-0614">Plasmid</keyword>
<dbReference type="CDD" id="cd00397">
    <property type="entry name" value="DNA_BRE_C"/>
    <property type="match status" value="1"/>
</dbReference>
<dbReference type="GO" id="GO:0003677">
    <property type="term" value="F:DNA binding"/>
    <property type="evidence" value="ECO:0007669"/>
    <property type="project" value="InterPro"/>
</dbReference>
<dbReference type="RefSeq" id="WP_015062484.1">
    <property type="nucleotide sequence ID" value="NC_019339.1"/>
</dbReference>
<dbReference type="Pfam" id="PF00589">
    <property type="entry name" value="Phage_integrase"/>
    <property type="match status" value="1"/>
</dbReference>
<feature type="domain" description="Tyr recombinase" evidence="2">
    <location>
        <begin position="455"/>
        <end position="671"/>
    </location>
</feature>
<organism evidence="3">
    <name type="scientific">Arthrobacter sp. J3.49</name>
    <dbReference type="NCBI Taxonomy" id="347213"/>
    <lineage>
        <taxon>Bacteria</taxon>
        <taxon>Bacillati</taxon>
        <taxon>Actinomycetota</taxon>
        <taxon>Actinomycetes</taxon>
        <taxon>Micrococcales</taxon>
        <taxon>Micrococcaceae</taxon>
        <taxon>Arthrobacter</taxon>
    </lineage>
</organism>
<geneLocation type="plasmid" evidence="3">
    <name>pJ349-116</name>
</geneLocation>
<reference evidence="3" key="1">
    <citation type="submission" date="2012-01" db="EMBL/GenBank/DDBJ databases">
        <authorList>
            <person name="Summers A.O."/>
            <person name="Wireman J."/>
            <person name="Sale K."/>
        </authorList>
    </citation>
    <scope>NUCLEOTIDE SEQUENCE</scope>
    <source>
        <strain evidence="3">J3-49</strain>
        <plasmid evidence="3">pJ349-116</plasmid>
    </source>
</reference>
<dbReference type="AlphaFoldDB" id="I3W1P5"/>
<dbReference type="InterPro" id="IPR011010">
    <property type="entry name" value="DNA_brk_join_enz"/>
</dbReference>
<dbReference type="GO" id="GO:0006310">
    <property type="term" value="P:DNA recombination"/>
    <property type="evidence" value="ECO:0007669"/>
    <property type="project" value="UniProtKB-KW"/>
</dbReference>
<accession>I3W1P5</accession>
<protein>
    <submittedName>
        <fullName evidence="3">Putative transposase</fullName>
    </submittedName>
</protein>
<dbReference type="SUPFAM" id="SSF56349">
    <property type="entry name" value="DNA breaking-rejoining enzymes"/>
    <property type="match status" value="1"/>
</dbReference>
<dbReference type="EMBL" id="JQ418530">
    <property type="protein sequence ID" value="AFK89522.1"/>
    <property type="molecule type" value="Genomic_DNA"/>
</dbReference>
<evidence type="ECO:0000256" key="1">
    <source>
        <dbReference type="ARBA" id="ARBA00023172"/>
    </source>
</evidence>
<name>I3W1P5_9MICC</name>
<keyword evidence="1" id="KW-0233">DNA recombination</keyword>
<dbReference type="Gene3D" id="1.10.443.10">
    <property type="entry name" value="Intergrase catalytic core"/>
    <property type="match status" value="1"/>
</dbReference>
<dbReference type="InterPro" id="IPR013762">
    <property type="entry name" value="Integrase-like_cat_sf"/>
</dbReference>
<evidence type="ECO:0000259" key="2">
    <source>
        <dbReference type="PROSITE" id="PS51898"/>
    </source>
</evidence>
<dbReference type="InterPro" id="IPR002104">
    <property type="entry name" value="Integrase_catalytic"/>
</dbReference>
<proteinExistence type="predicted"/>